<dbReference type="EMBL" id="SIXI01000001">
    <property type="protein sequence ID" value="TBO34060.1"/>
    <property type="molecule type" value="Genomic_DNA"/>
</dbReference>
<name>A0A4Q9H5M9_9BURK</name>
<feature type="transmembrane region" description="Helical" evidence="6">
    <location>
        <begin position="298"/>
        <end position="316"/>
    </location>
</feature>
<evidence type="ECO:0000256" key="1">
    <source>
        <dbReference type="ARBA" id="ARBA00004651"/>
    </source>
</evidence>
<evidence type="ECO:0000313" key="7">
    <source>
        <dbReference type="EMBL" id="TBO34060.1"/>
    </source>
</evidence>
<dbReference type="GO" id="GO:0055085">
    <property type="term" value="P:transmembrane transport"/>
    <property type="evidence" value="ECO:0007669"/>
    <property type="project" value="InterPro"/>
</dbReference>
<dbReference type="Proteomes" id="UP000292120">
    <property type="component" value="Unassembled WGS sequence"/>
</dbReference>
<evidence type="ECO:0000313" key="8">
    <source>
        <dbReference type="Proteomes" id="UP000292120"/>
    </source>
</evidence>
<evidence type="ECO:0000256" key="6">
    <source>
        <dbReference type="SAM" id="Phobius"/>
    </source>
</evidence>
<dbReference type="Pfam" id="PF03739">
    <property type="entry name" value="LptF_LptG"/>
    <property type="match status" value="1"/>
</dbReference>
<evidence type="ECO:0000256" key="4">
    <source>
        <dbReference type="ARBA" id="ARBA00022989"/>
    </source>
</evidence>
<keyword evidence="4 6" id="KW-1133">Transmembrane helix</keyword>
<keyword evidence="2" id="KW-1003">Cell membrane</keyword>
<feature type="transmembrane region" description="Helical" evidence="6">
    <location>
        <begin position="102"/>
        <end position="122"/>
    </location>
</feature>
<organism evidence="7 8">
    <name type="scientific">Aquabacterium lacunae</name>
    <dbReference type="NCBI Taxonomy" id="2528630"/>
    <lineage>
        <taxon>Bacteria</taxon>
        <taxon>Pseudomonadati</taxon>
        <taxon>Pseudomonadota</taxon>
        <taxon>Betaproteobacteria</taxon>
        <taxon>Burkholderiales</taxon>
        <taxon>Aquabacterium</taxon>
    </lineage>
</organism>
<dbReference type="NCBIfam" id="TIGR04408">
    <property type="entry name" value="LptG_lptG"/>
    <property type="match status" value="1"/>
</dbReference>
<dbReference type="OrthoDB" id="9776227at2"/>
<dbReference type="AlphaFoldDB" id="A0A4Q9H5M9"/>
<accession>A0A4Q9H5M9</accession>
<evidence type="ECO:0000256" key="3">
    <source>
        <dbReference type="ARBA" id="ARBA00022692"/>
    </source>
</evidence>
<dbReference type="InterPro" id="IPR030923">
    <property type="entry name" value="LptG"/>
</dbReference>
<dbReference type="InterPro" id="IPR005495">
    <property type="entry name" value="LptG/LptF_permease"/>
</dbReference>
<evidence type="ECO:0000256" key="2">
    <source>
        <dbReference type="ARBA" id="ARBA00022475"/>
    </source>
</evidence>
<keyword evidence="3 6" id="KW-0812">Transmembrane</keyword>
<keyword evidence="8" id="KW-1185">Reference proteome</keyword>
<protein>
    <submittedName>
        <fullName evidence="7">LPS export ABC transporter permease LptG</fullName>
    </submittedName>
</protein>
<reference evidence="7 8" key="1">
    <citation type="submission" date="2019-02" db="EMBL/GenBank/DDBJ databases">
        <title>Aquabacterium sp. strain KMB7.</title>
        <authorList>
            <person name="Chen W.-M."/>
        </authorList>
    </citation>
    <scope>NUCLEOTIDE SEQUENCE [LARGE SCALE GENOMIC DNA]</scope>
    <source>
        <strain evidence="7 8">KMB7</strain>
    </source>
</reference>
<dbReference type="PANTHER" id="PTHR33529:SF2">
    <property type="entry name" value="LIPOPOLYSACCHARIDE EXPORT SYSTEM PERMEASE PROTEIN LPTG"/>
    <property type="match status" value="1"/>
</dbReference>
<dbReference type="GO" id="GO:0015920">
    <property type="term" value="P:lipopolysaccharide transport"/>
    <property type="evidence" value="ECO:0007669"/>
    <property type="project" value="TreeGrafter"/>
</dbReference>
<proteinExistence type="predicted"/>
<comment type="subcellular location">
    <subcellularLocation>
        <location evidence="1">Cell membrane</location>
        <topology evidence="1">Multi-pass membrane protein</topology>
    </subcellularLocation>
</comment>
<feature type="transmembrane region" description="Helical" evidence="6">
    <location>
        <begin position="356"/>
        <end position="378"/>
    </location>
</feature>
<feature type="transmembrane region" description="Helical" evidence="6">
    <location>
        <begin position="323"/>
        <end position="344"/>
    </location>
</feature>
<dbReference type="GO" id="GO:0043190">
    <property type="term" value="C:ATP-binding cassette (ABC) transporter complex"/>
    <property type="evidence" value="ECO:0007669"/>
    <property type="project" value="InterPro"/>
</dbReference>
<keyword evidence="5 6" id="KW-0472">Membrane</keyword>
<dbReference type="RefSeq" id="WP_130966010.1">
    <property type="nucleotide sequence ID" value="NZ_SIXI01000001.1"/>
</dbReference>
<dbReference type="PANTHER" id="PTHR33529">
    <property type="entry name" value="SLR0882 PROTEIN-RELATED"/>
    <property type="match status" value="1"/>
</dbReference>
<feature type="transmembrane region" description="Helical" evidence="6">
    <location>
        <begin position="7"/>
        <end position="30"/>
    </location>
</feature>
<gene>
    <name evidence="7" type="primary">lptG</name>
    <name evidence="7" type="ORF">EYS42_01000</name>
</gene>
<feature type="transmembrane region" description="Helical" evidence="6">
    <location>
        <begin position="64"/>
        <end position="81"/>
    </location>
</feature>
<evidence type="ECO:0000256" key="5">
    <source>
        <dbReference type="ARBA" id="ARBA00023136"/>
    </source>
</evidence>
<sequence length="381" mass="42066">MKTVRKLLYGQILGAVLFVTLAFLALFLFFDLVDELQRLGRDGYRLPDALLSCAYQLPGHLYDIFPITLLIGSISALARLAQTSEYTILRTGGLGPGRALRLLGLLGLLAAALTFAMGEWAAPWGEQQLARHKARFDGRAEVTLGRGGAWLRDASDASGQGHTLTVNVGAARGAQEFLAVRVFEFNREGRLVRRLSAQSARIEPLGEQASRWHLQGVEQTLWHHATKAREDTVGDVLAHTRKLDTLVWDSRLSGDVVAASVLPIDTMSTAALWQYTRHLARNAQAVQKYELQFWKKTFAPLACLVMMSLALPFAYLQARSGGMSLKIFGGIMLGISFVLANHVSSHLGLIHQWSPWLSALAPSLFYTLMALSAFVWLVRNR</sequence>
<comment type="caution">
    <text evidence="7">The sequence shown here is derived from an EMBL/GenBank/DDBJ whole genome shotgun (WGS) entry which is preliminary data.</text>
</comment>